<sequence>MGGGLKSADVRFVLLGGAYISASSYIRYSGRLYMSGKRSAASERAAAHWSKKSKVNVEGEVKWVEIARSNGKPESIPILPEKSEGAGSTKEQPVDTQEEPQEHSNKQKQEKEQVIDLTDDQDFEDRPSIDAPTTFQSPVRLFNSPAHKPQDNIDCISLKDLVSSPQLSKTYQFNFCINVDFFLKYITSDPLNTDIYFINGADYLVEMTQQNRMRFKLRHVDIQLERFATHHTKMMVNFFRDGAAQIVVMSANMTEMDFVGNTQGLWMSPMLHKGNGRESSFKNDFLAYLKAYNKHDLDLLAEELKLYDFGNVKAEFLSSVPGTFTIPEDDDRLKRSVQYGYGKLFQLLKLNKLFPKATETTDILAQVATIASPFDFKSSNVFTHLLAPLINGTKFPIAEGLEPLQKAMNDEAHPFKPFLVFPTKNEVFGSVLKEYTSGIFYNIDDSGHRVPFLTNQHNIIRKFMYRWSNSDPNLSQKAGRSNLAPHIKTYCASNDGFQTFMWYLLTSANLSKQAWGYPLKGSNGLKYKISSYEAGIFIHPKLYGEDCHLKPILSSDSFPNGGDNNAVPIRVPYAFPIEKYHDSDEPWQANIHQAVVE</sequence>
<reference evidence="13 14" key="1">
    <citation type="submission" date="2016-02" db="EMBL/GenBank/DDBJ databases">
        <title>Comparative genomic and transcriptomic foundation for Pichia pastoris.</title>
        <authorList>
            <person name="Love K.R."/>
            <person name="Shah K.A."/>
            <person name="Whittaker C.A."/>
            <person name="Wu J."/>
            <person name="Bartlett M.C."/>
            <person name="Ma D."/>
            <person name="Leeson R.L."/>
            <person name="Priest M."/>
            <person name="Young S.K."/>
            <person name="Love J.C."/>
        </authorList>
    </citation>
    <scope>NUCLEOTIDE SEQUENCE [LARGE SCALE GENOMIC DNA]</scope>
    <source>
        <strain evidence="13 14">ATCC 28485</strain>
    </source>
</reference>
<evidence type="ECO:0000256" key="2">
    <source>
        <dbReference type="ARBA" id="ARBA00010205"/>
    </source>
</evidence>
<evidence type="ECO:0000256" key="12">
    <source>
        <dbReference type="SAM" id="MobiDB-lite"/>
    </source>
</evidence>
<keyword evidence="8" id="KW-0539">Nucleus</keyword>
<feature type="region of interest" description="Disordered" evidence="12">
    <location>
        <begin position="72"/>
        <end position="114"/>
    </location>
</feature>
<accession>A0A1B2J5P4</accession>
<dbReference type="Pfam" id="PF06087">
    <property type="entry name" value="Tyr-DNA_phospho"/>
    <property type="match status" value="1"/>
</dbReference>
<dbReference type="Gene3D" id="3.30.870.10">
    <property type="entry name" value="Endonuclease Chain A"/>
    <property type="match status" value="2"/>
</dbReference>
<comment type="similarity">
    <text evidence="2">Belongs to the tyrosyl-DNA phosphodiesterase family.</text>
</comment>
<keyword evidence="5" id="KW-0378">Hydrolase</keyword>
<feature type="site" description="Interaction with DNA" evidence="11">
    <location>
        <position position="511"/>
    </location>
</feature>
<evidence type="ECO:0000256" key="5">
    <source>
        <dbReference type="ARBA" id="ARBA00022801"/>
    </source>
</evidence>
<proteinExistence type="inferred from homology"/>
<evidence type="ECO:0000256" key="9">
    <source>
        <dbReference type="PIRSR" id="PIRSR610347-1"/>
    </source>
</evidence>
<feature type="active site" description="Nucleophile" evidence="9">
    <location>
        <position position="231"/>
    </location>
</feature>
<dbReference type="AlphaFoldDB" id="A0A1B2J5P4"/>
<dbReference type="GO" id="GO:0003697">
    <property type="term" value="F:single-stranded DNA binding"/>
    <property type="evidence" value="ECO:0007669"/>
    <property type="project" value="TreeGrafter"/>
</dbReference>
<dbReference type="SUPFAM" id="SSF56024">
    <property type="entry name" value="Phospholipase D/nuclease"/>
    <property type="match status" value="2"/>
</dbReference>
<feature type="binding site" evidence="10">
    <location>
        <position position="233"/>
    </location>
    <ligand>
        <name>substrate</name>
    </ligand>
</feature>
<evidence type="ECO:0000256" key="1">
    <source>
        <dbReference type="ARBA" id="ARBA00004123"/>
    </source>
</evidence>
<gene>
    <name evidence="13" type="primary">TDP1</name>
    <name evidence="13" type="ORF">ATY40_BA7501357</name>
</gene>
<feature type="active site" description="Proton donor/acceptor" evidence="9">
    <location>
        <position position="486"/>
    </location>
</feature>
<evidence type="ECO:0000256" key="4">
    <source>
        <dbReference type="ARBA" id="ARBA00022763"/>
    </source>
</evidence>
<dbReference type="PANTHER" id="PTHR12415">
    <property type="entry name" value="TYROSYL-DNA PHOSPHODIESTERASE 1"/>
    <property type="match status" value="1"/>
</dbReference>
<dbReference type="EMBL" id="CP014584">
    <property type="protein sequence ID" value="ANZ73296.1"/>
    <property type="molecule type" value="Genomic_DNA"/>
</dbReference>
<keyword evidence="3" id="KW-0540">Nuclease</keyword>
<evidence type="ECO:0000256" key="7">
    <source>
        <dbReference type="ARBA" id="ARBA00023204"/>
    </source>
</evidence>
<keyword evidence="6" id="KW-0269">Exonuclease</keyword>
<name>A0A1B2J5P4_PICPA</name>
<dbReference type="GO" id="GO:0006281">
    <property type="term" value="P:DNA repair"/>
    <property type="evidence" value="ECO:0007669"/>
    <property type="project" value="UniProtKB-KW"/>
</dbReference>
<dbReference type="GO" id="GO:0004527">
    <property type="term" value="F:exonuclease activity"/>
    <property type="evidence" value="ECO:0007669"/>
    <property type="project" value="UniProtKB-KW"/>
</dbReference>
<evidence type="ECO:0000313" key="14">
    <source>
        <dbReference type="Proteomes" id="UP000094565"/>
    </source>
</evidence>
<evidence type="ECO:0000256" key="8">
    <source>
        <dbReference type="ARBA" id="ARBA00023242"/>
    </source>
</evidence>
<keyword evidence="4" id="KW-0227">DNA damage</keyword>
<dbReference type="GO" id="GO:0003690">
    <property type="term" value="F:double-stranded DNA binding"/>
    <property type="evidence" value="ECO:0007669"/>
    <property type="project" value="TreeGrafter"/>
</dbReference>
<evidence type="ECO:0000313" key="13">
    <source>
        <dbReference type="EMBL" id="ANZ73296.1"/>
    </source>
</evidence>
<dbReference type="GO" id="GO:0017005">
    <property type="term" value="F:3'-tyrosyl-DNA phosphodiesterase activity"/>
    <property type="evidence" value="ECO:0007669"/>
    <property type="project" value="TreeGrafter"/>
</dbReference>
<dbReference type="OrthoDB" id="47785at2759"/>
<evidence type="ECO:0000256" key="11">
    <source>
        <dbReference type="PIRSR" id="PIRSR610347-3"/>
    </source>
</evidence>
<dbReference type="PANTHER" id="PTHR12415:SF0">
    <property type="entry name" value="TYROSYL-DNA PHOSPHODIESTERASE 1"/>
    <property type="match status" value="1"/>
</dbReference>
<dbReference type="InterPro" id="IPR010347">
    <property type="entry name" value="Tdp1"/>
</dbReference>
<dbReference type="CDD" id="cd09194">
    <property type="entry name" value="PLDc_yTdp1_1"/>
    <property type="match status" value="1"/>
</dbReference>
<keyword evidence="7" id="KW-0234">DNA repair</keyword>
<protein>
    <submittedName>
        <fullName evidence="13">BA75_01357T0</fullName>
    </submittedName>
</protein>
<evidence type="ECO:0000256" key="6">
    <source>
        <dbReference type="ARBA" id="ARBA00022839"/>
    </source>
</evidence>
<evidence type="ECO:0000256" key="10">
    <source>
        <dbReference type="PIRSR" id="PIRSR610347-2"/>
    </source>
</evidence>
<evidence type="ECO:0000256" key="3">
    <source>
        <dbReference type="ARBA" id="ARBA00022722"/>
    </source>
</evidence>
<dbReference type="Proteomes" id="UP000094565">
    <property type="component" value="Chromosome 1"/>
</dbReference>
<dbReference type="GO" id="GO:0005634">
    <property type="term" value="C:nucleus"/>
    <property type="evidence" value="ECO:0007669"/>
    <property type="project" value="UniProtKB-SubCell"/>
</dbReference>
<comment type="subcellular location">
    <subcellularLocation>
        <location evidence="1">Nucleus</location>
    </subcellularLocation>
</comment>
<organism evidence="13 14">
    <name type="scientific">Komagataella pastoris</name>
    <name type="common">Yeast</name>
    <name type="synonym">Pichia pastoris</name>
    <dbReference type="NCBI Taxonomy" id="4922"/>
    <lineage>
        <taxon>Eukaryota</taxon>
        <taxon>Fungi</taxon>
        <taxon>Dikarya</taxon>
        <taxon>Ascomycota</taxon>
        <taxon>Saccharomycotina</taxon>
        <taxon>Pichiomycetes</taxon>
        <taxon>Pichiales</taxon>
        <taxon>Pichiaceae</taxon>
        <taxon>Komagataella</taxon>
    </lineage>
</organism>
<keyword evidence="14" id="KW-1185">Reference proteome</keyword>
<feature type="compositionally biased region" description="Basic and acidic residues" evidence="12">
    <location>
        <begin position="100"/>
        <end position="114"/>
    </location>
</feature>
<feature type="binding site" evidence="10">
    <location>
        <position position="488"/>
    </location>
    <ligand>
        <name>substrate</name>
    </ligand>
</feature>